<dbReference type="EMBL" id="JAATEN010000005">
    <property type="protein sequence ID" value="NJQ00521.1"/>
    <property type="molecule type" value="Genomic_DNA"/>
</dbReference>
<accession>A0ABX1BVQ9</accession>
<reference evidence="2 3" key="1">
    <citation type="submission" date="2020-03" db="EMBL/GenBank/DDBJ databases">
        <title>WGS of actinomycetes isolated from Thailand.</title>
        <authorList>
            <person name="Thawai C."/>
        </authorList>
    </citation>
    <scope>NUCLEOTIDE SEQUENCE [LARGE SCALE GENOMIC DNA]</scope>
    <source>
        <strain evidence="2 3">PLAI 1-29</strain>
    </source>
</reference>
<dbReference type="RefSeq" id="WP_168101137.1">
    <property type="nucleotide sequence ID" value="NZ_JAATEN010000005.1"/>
</dbReference>
<keyword evidence="1" id="KW-0472">Membrane</keyword>
<keyword evidence="1" id="KW-1133">Transmembrane helix</keyword>
<evidence type="ECO:0008006" key="4">
    <source>
        <dbReference type="Google" id="ProtNLM"/>
    </source>
</evidence>
<sequence>MANKTLAQAAAGTLVRVSGWRDTAVRAITARTRRAAGGGDRGQTALEYLGIILVVVLIIGAIAGSGIGQAVLSRIMQAISSIKSG</sequence>
<keyword evidence="3" id="KW-1185">Reference proteome</keyword>
<dbReference type="Proteomes" id="UP000695264">
    <property type="component" value="Unassembled WGS sequence"/>
</dbReference>
<evidence type="ECO:0000313" key="2">
    <source>
        <dbReference type="EMBL" id="NJQ00521.1"/>
    </source>
</evidence>
<keyword evidence="1" id="KW-0812">Transmembrane</keyword>
<organism evidence="2 3">
    <name type="scientific">Streptomyces zingiberis</name>
    <dbReference type="NCBI Taxonomy" id="2053010"/>
    <lineage>
        <taxon>Bacteria</taxon>
        <taxon>Bacillati</taxon>
        <taxon>Actinomycetota</taxon>
        <taxon>Actinomycetes</taxon>
        <taxon>Kitasatosporales</taxon>
        <taxon>Streptomycetaceae</taxon>
        <taxon>Streptomyces</taxon>
    </lineage>
</organism>
<gene>
    <name evidence="2" type="ORF">HCK00_08210</name>
</gene>
<comment type="caution">
    <text evidence="2">The sequence shown here is derived from an EMBL/GenBank/DDBJ whole genome shotgun (WGS) entry which is preliminary data.</text>
</comment>
<name>A0ABX1BVQ9_9ACTN</name>
<proteinExistence type="predicted"/>
<protein>
    <recommendedName>
        <fullName evidence="4">Flp family type IVb pilin</fullName>
    </recommendedName>
</protein>
<evidence type="ECO:0000313" key="3">
    <source>
        <dbReference type="Proteomes" id="UP000695264"/>
    </source>
</evidence>
<evidence type="ECO:0000256" key="1">
    <source>
        <dbReference type="SAM" id="Phobius"/>
    </source>
</evidence>
<feature type="transmembrane region" description="Helical" evidence="1">
    <location>
        <begin position="51"/>
        <end position="72"/>
    </location>
</feature>